<evidence type="ECO:0008006" key="4">
    <source>
        <dbReference type="Google" id="ProtNLM"/>
    </source>
</evidence>
<gene>
    <name evidence="2" type="ORF">BBF96_10910</name>
</gene>
<protein>
    <recommendedName>
        <fullName evidence="4">Endolytic transglycosylase MltG</fullName>
    </recommendedName>
</protein>
<evidence type="ECO:0000256" key="1">
    <source>
        <dbReference type="SAM" id="Phobius"/>
    </source>
</evidence>
<evidence type="ECO:0000313" key="2">
    <source>
        <dbReference type="EMBL" id="AZR73852.1"/>
    </source>
</evidence>
<reference evidence="2 3" key="1">
    <citation type="submission" date="2016-07" db="EMBL/GenBank/DDBJ databases">
        <title>Genome and transcriptome analysis of iron-reducing fermentative bacteria Anoxybacter fermentans.</title>
        <authorList>
            <person name="Zeng X."/>
            <person name="Shao Z."/>
        </authorList>
    </citation>
    <scope>NUCLEOTIDE SEQUENCE [LARGE SCALE GENOMIC DNA]</scope>
    <source>
        <strain evidence="2 3">DY22613</strain>
    </source>
</reference>
<keyword evidence="1" id="KW-1133">Transmembrane helix</keyword>
<dbReference type="Proteomes" id="UP000267250">
    <property type="component" value="Chromosome"/>
</dbReference>
<accession>A0A3S9T0A4</accession>
<proteinExistence type="predicted"/>
<keyword evidence="1" id="KW-0812">Transmembrane</keyword>
<evidence type="ECO:0000313" key="3">
    <source>
        <dbReference type="Proteomes" id="UP000267250"/>
    </source>
</evidence>
<dbReference type="AlphaFoldDB" id="A0A3S9T0A4"/>
<organism evidence="2 3">
    <name type="scientific">Anoxybacter fermentans</name>
    <dbReference type="NCBI Taxonomy" id="1323375"/>
    <lineage>
        <taxon>Bacteria</taxon>
        <taxon>Bacillati</taxon>
        <taxon>Bacillota</taxon>
        <taxon>Clostridia</taxon>
        <taxon>Halanaerobiales</taxon>
        <taxon>Anoxybacter</taxon>
    </lineage>
</organism>
<dbReference type="EMBL" id="CP016379">
    <property type="protein sequence ID" value="AZR73852.1"/>
    <property type="molecule type" value="Genomic_DNA"/>
</dbReference>
<keyword evidence="3" id="KW-1185">Reference proteome</keyword>
<dbReference type="RefSeq" id="WP_127017203.1">
    <property type="nucleotide sequence ID" value="NZ_CP016379.1"/>
</dbReference>
<sequence>MYKGFYWSLLITGIGIGLVIAALIWVFSDQFYPGDGKTVIKPEREIVYYQISRFRLDIPDLNYPEPIEEPNPEPEPISDIKTESEPVEFNPEFIKPDIESVEEPDLEPHPMSNTEPVPEPVTKSVQVSDANPVPEHTEPVLEPIRWVEFEVKPGDLAVDIARRLAEKEIVDEKEFLRIVKLLNLDRKLRVGRYQFRKGANIYEIIAELMHL</sequence>
<name>A0A3S9T0A4_9FIRM</name>
<keyword evidence="1" id="KW-0472">Membrane</keyword>
<dbReference type="Gene3D" id="3.30.1490.480">
    <property type="entry name" value="Endolytic murein transglycosylase"/>
    <property type="match status" value="1"/>
</dbReference>
<dbReference type="KEGG" id="aft:BBF96_10910"/>
<feature type="transmembrane region" description="Helical" evidence="1">
    <location>
        <begin position="6"/>
        <end position="27"/>
    </location>
</feature>